<keyword evidence="6" id="KW-0408">Iron</keyword>
<dbReference type="GO" id="GO:0005506">
    <property type="term" value="F:iron ion binding"/>
    <property type="evidence" value="ECO:0007669"/>
    <property type="project" value="InterPro"/>
</dbReference>
<evidence type="ECO:0000256" key="1">
    <source>
        <dbReference type="ARBA" id="ARBA00001961"/>
    </source>
</evidence>
<dbReference type="InterPro" id="IPR045054">
    <property type="entry name" value="P4HA-like"/>
</dbReference>
<dbReference type="Pfam" id="PF13640">
    <property type="entry name" value="2OG-FeII_Oxy_3"/>
    <property type="match status" value="1"/>
</dbReference>
<evidence type="ECO:0000256" key="2">
    <source>
        <dbReference type="ARBA" id="ARBA00022723"/>
    </source>
</evidence>
<dbReference type="PROSITE" id="PS51471">
    <property type="entry name" value="FE2OG_OXY"/>
    <property type="match status" value="1"/>
</dbReference>
<protein>
    <submittedName>
        <fullName evidence="9">Prolyl 4-hydroxylase</fullName>
    </submittedName>
</protein>
<feature type="domain" description="Fe2OG dioxygenase" evidence="8">
    <location>
        <begin position="115"/>
        <end position="224"/>
    </location>
</feature>
<name>A0A2T4YRA6_9SPHN</name>
<evidence type="ECO:0000313" key="10">
    <source>
        <dbReference type="Proteomes" id="UP000240996"/>
    </source>
</evidence>
<dbReference type="Proteomes" id="UP000240996">
    <property type="component" value="Unassembled WGS sequence"/>
</dbReference>
<evidence type="ECO:0000256" key="3">
    <source>
        <dbReference type="ARBA" id="ARBA00022896"/>
    </source>
</evidence>
<dbReference type="InterPro" id="IPR044862">
    <property type="entry name" value="Pro_4_hyd_alph_FE2OG_OXY"/>
</dbReference>
<gene>
    <name evidence="9" type="ORF">C8J24_2278</name>
</gene>
<dbReference type="GO" id="GO:0016705">
    <property type="term" value="F:oxidoreductase activity, acting on paired donors, with incorporation or reduction of molecular oxygen"/>
    <property type="evidence" value="ECO:0007669"/>
    <property type="project" value="InterPro"/>
</dbReference>
<dbReference type="RefSeq" id="WP_107932368.1">
    <property type="nucleotide sequence ID" value="NZ_PZZN01000002.1"/>
</dbReference>
<evidence type="ECO:0000256" key="4">
    <source>
        <dbReference type="ARBA" id="ARBA00022964"/>
    </source>
</evidence>
<evidence type="ECO:0000256" key="5">
    <source>
        <dbReference type="ARBA" id="ARBA00023002"/>
    </source>
</evidence>
<dbReference type="SMART" id="SM00702">
    <property type="entry name" value="P4Hc"/>
    <property type="match status" value="1"/>
</dbReference>
<dbReference type="InterPro" id="IPR006620">
    <property type="entry name" value="Pro_4_hyd_alph"/>
</dbReference>
<dbReference type="InterPro" id="IPR005123">
    <property type="entry name" value="Oxoglu/Fe-dep_dioxygenase_dom"/>
</dbReference>
<keyword evidence="2" id="KW-0479">Metal-binding</keyword>
<reference evidence="9 10" key="1">
    <citation type="submission" date="2018-04" db="EMBL/GenBank/DDBJ databases">
        <title>Genomic Encyclopedia of Type Strains, Phase III (KMG-III): the genomes of soil and plant-associated and newly described type strains.</title>
        <authorList>
            <person name="Whitman W."/>
        </authorList>
    </citation>
    <scope>NUCLEOTIDE SEQUENCE [LARGE SCALE GENOMIC DNA]</scope>
    <source>
        <strain evidence="9 10">NW12</strain>
    </source>
</reference>
<keyword evidence="10" id="KW-1185">Reference proteome</keyword>
<dbReference type="AlphaFoldDB" id="A0A2T4YRA6"/>
<dbReference type="GO" id="GO:0031418">
    <property type="term" value="F:L-ascorbic acid binding"/>
    <property type="evidence" value="ECO:0007669"/>
    <property type="project" value="UniProtKB-KW"/>
</dbReference>
<keyword evidence="4" id="KW-0223">Dioxygenase</keyword>
<evidence type="ECO:0000259" key="8">
    <source>
        <dbReference type="PROSITE" id="PS51471"/>
    </source>
</evidence>
<dbReference type="GO" id="GO:0051213">
    <property type="term" value="F:dioxygenase activity"/>
    <property type="evidence" value="ECO:0007669"/>
    <property type="project" value="UniProtKB-KW"/>
</dbReference>
<sequence length="228" mass="24790">MVITSADTPPAPSPVSLGSGLPAEPVVARLTAAPGVQRVPSPKLTLFLNRGFLPPALCTALLERIDTVRRPSTISDSNGDASYRTSETGDLDPADPVVIDVEARIAALTGLDGIYGEPLQGQRYAVGQEFKGHTDYFEPTGVDYDRYCSVAGNRTWTVMVYLNQPEAGGATRFKAIDKIVQPETGKLLAWNNRRPDGTPNPATLHHGMKVRSGVKYVITKWYRERPWG</sequence>
<proteinExistence type="predicted"/>
<keyword evidence="3" id="KW-0847">Vitamin C</keyword>
<dbReference type="Gene3D" id="2.60.120.620">
    <property type="entry name" value="q2cbj1_9rhob like domain"/>
    <property type="match status" value="1"/>
</dbReference>
<evidence type="ECO:0000256" key="6">
    <source>
        <dbReference type="ARBA" id="ARBA00023004"/>
    </source>
</evidence>
<keyword evidence="5" id="KW-0560">Oxidoreductase</keyword>
<dbReference type="PANTHER" id="PTHR10869:SF246">
    <property type="entry name" value="TRANSMEMBRANE PROLYL 4-HYDROXYLASE"/>
    <property type="match status" value="1"/>
</dbReference>
<evidence type="ECO:0000313" key="9">
    <source>
        <dbReference type="EMBL" id="PTM46042.1"/>
    </source>
</evidence>
<accession>A0A2T4YRA6</accession>
<organism evidence="9 10">
    <name type="scientific">Sphingomonas aerolata</name>
    <dbReference type="NCBI Taxonomy" id="185951"/>
    <lineage>
        <taxon>Bacteria</taxon>
        <taxon>Pseudomonadati</taxon>
        <taxon>Pseudomonadota</taxon>
        <taxon>Alphaproteobacteria</taxon>
        <taxon>Sphingomonadales</taxon>
        <taxon>Sphingomonadaceae</taxon>
        <taxon>Sphingomonas</taxon>
    </lineage>
</organism>
<comment type="cofactor">
    <cofactor evidence="1">
        <name>L-ascorbate</name>
        <dbReference type="ChEBI" id="CHEBI:38290"/>
    </cofactor>
</comment>
<dbReference type="EMBL" id="PZZN01000002">
    <property type="protein sequence ID" value="PTM46042.1"/>
    <property type="molecule type" value="Genomic_DNA"/>
</dbReference>
<evidence type="ECO:0000256" key="7">
    <source>
        <dbReference type="SAM" id="MobiDB-lite"/>
    </source>
</evidence>
<dbReference type="PANTHER" id="PTHR10869">
    <property type="entry name" value="PROLYL 4-HYDROXYLASE ALPHA SUBUNIT"/>
    <property type="match status" value="1"/>
</dbReference>
<feature type="region of interest" description="Disordered" evidence="7">
    <location>
        <begin position="1"/>
        <end position="20"/>
    </location>
</feature>
<comment type="caution">
    <text evidence="9">The sequence shown here is derived from an EMBL/GenBank/DDBJ whole genome shotgun (WGS) entry which is preliminary data.</text>
</comment>